<comment type="similarity">
    <text evidence="7">Belongs to the radical SAM superfamily. Anaerobic sulfatase-maturating enzyme family.</text>
</comment>
<name>A0A419EPM9_9BACT</name>
<dbReference type="PROSITE" id="PS51918">
    <property type="entry name" value="RADICAL_SAM"/>
    <property type="match status" value="1"/>
</dbReference>
<evidence type="ECO:0000256" key="1">
    <source>
        <dbReference type="ARBA" id="ARBA00001966"/>
    </source>
</evidence>
<sequence length="429" mass="48671">MPIATAPSAFHIMAKPRGAVCNLECAYCFFLKKEKLYPGSNFRMSDEVLESYLRQVIEAHQGRRVTIAWQGGEPTLMGLDFFRKSIEYQRKYQKPGTIIENTIQTNGVLLNKEWCSFLHANKFLVGLSLDGPKELHDVYRRDKAGRSVSDAVMQAARLMQQHQVDFNILATVNAANADYPLDVYRFFRDEVGAEFIQFIPIVERDNESGSVEGKTVTNRSVRPEQYGCFLNAVFDEWIRRDVGRIFVNHFDAALASWAGAPPATCTTAPTCGFAMVLEHNGDLYSCDHFVERNHLLGNIMEQPLIELATSEKQRTFGQNKRDTLPRYCRECEVLVACHGECPKNRLLRTPDGEPGLNYLCTGLKSFFAHIDRPMRIMAELLRKKRAPAEVMQMLAVEEARLKQEFAKASRNEPCPCGSGLKFKRCHGKN</sequence>
<dbReference type="SFLD" id="SFLDG01384">
    <property type="entry name" value="thioether_bond_formation_requi"/>
    <property type="match status" value="1"/>
</dbReference>
<dbReference type="PANTHER" id="PTHR43273:SF3">
    <property type="entry name" value="ANAEROBIC SULFATASE-MATURATING ENZYME HOMOLOG ASLB-RELATED"/>
    <property type="match status" value="1"/>
</dbReference>
<protein>
    <submittedName>
        <fullName evidence="9">Anaerobic sulfatase maturase</fullName>
    </submittedName>
</protein>
<dbReference type="NCBIfam" id="TIGR03942">
    <property type="entry name" value="sulfatase_rSAM"/>
    <property type="match status" value="1"/>
</dbReference>
<keyword evidence="2" id="KW-0004">4Fe-4S</keyword>
<comment type="caution">
    <text evidence="9">The sequence shown here is derived from an EMBL/GenBank/DDBJ whole genome shotgun (WGS) entry which is preliminary data.</text>
</comment>
<evidence type="ECO:0000256" key="2">
    <source>
        <dbReference type="ARBA" id="ARBA00022485"/>
    </source>
</evidence>
<dbReference type="InterPro" id="IPR007197">
    <property type="entry name" value="rSAM"/>
</dbReference>
<keyword evidence="3" id="KW-0949">S-adenosyl-L-methionine</keyword>
<evidence type="ECO:0000259" key="8">
    <source>
        <dbReference type="PROSITE" id="PS51918"/>
    </source>
</evidence>
<dbReference type="SFLD" id="SFLDG01067">
    <property type="entry name" value="SPASM/twitch_domain_containing"/>
    <property type="match status" value="1"/>
</dbReference>
<dbReference type="Gene3D" id="3.20.20.70">
    <property type="entry name" value="Aldolase class I"/>
    <property type="match status" value="1"/>
</dbReference>
<dbReference type="Pfam" id="PF02810">
    <property type="entry name" value="SEC-C"/>
    <property type="match status" value="1"/>
</dbReference>
<dbReference type="InterPro" id="IPR047207">
    <property type="entry name" value="SPASM_anSME"/>
</dbReference>
<dbReference type="Proteomes" id="UP000285961">
    <property type="component" value="Unassembled WGS sequence"/>
</dbReference>
<dbReference type="InterPro" id="IPR058240">
    <property type="entry name" value="rSAM_sf"/>
</dbReference>
<dbReference type="GO" id="GO:0016491">
    <property type="term" value="F:oxidoreductase activity"/>
    <property type="evidence" value="ECO:0007669"/>
    <property type="project" value="InterPro"/>
</dbReference>
<dbReference type="InterPro" id="IPR023867">
    <property type="entry name" value="Sulphatase_maturase_rSAM"/>
</dbReference>
<dbReference type="SFLD" id="SFLDG01072">
    <property type="entry name" value="dehydrogenase_like"/>
    <property type="match status" value="1"/>
</dbReference>
<dbReference type="InterPro" id="IPR023885">
    <property type="entry name" value="4Fe4S-binding_SPASM_dom"/>
</dbReference>
<evidence type="ECO:0000313" key="10">
    <source>
        <dbReference type="Proteomes" id="UP000285961"/>
    </source>
</evidence>
<evidence type="ECO:0000256" key="3">
    <source>
        <dbReference type="ARBA" id="ARBA00022691"/>
    </source>
</evidence>
<dbReference type="Pfam" id="PF13186">
    <property type="entry name" value="SPASM"/>
    <property type="match status" value="1"/>
</dbReference>
<dbReference type="SUPFAM" id="SSF102114">
    <property type="entry name" value="Radical SAM enzymes"/>
    <property type="match status" value="1"/>
</dbReference>
<dbReference type="GO" id="GO:0051539">
    <property type="term" value="F:4 iron, 4 sulfur cluster binding"/>
    <property type="evidence" value="ECO:0007669"/>
    <property type="project" value="UniProtKB-KW"/>
</dbReference>
<dbReference type="NCBIfam" id="TIGR04085">
    <property type="entry name" value="rSAM_more_4Fe4S"/>
    <property type="match status" value="1"/>
</dbReference>
<dbReference type="AlphaFoldDB" id="A0A419EPM9"/>
<dbReference type="CDD" id="cd01335">
    <property type="entry name" value="Radical_SAM"/>
    <property type="match status" value="1"/>
</dbReference>
<organism evidence="9 10">
    <name type="scientific">Candidatus Abyssobacteria bacterium SURF_17</name>
    <dbReference type="NCBI Taxonomy" id="2093361"/>
    <lineage>
        <taxon>Bacteria</taxon>
        <taxon>Pseudomonadati</taxon>
        <taxon>Candidatus Hydrogenedentota</taxon>
        <taxon>Candidatus Abyssobacteria</taxon>
    </lineage>
</organism>
<proteinExistence type="inferred from homology"/>
<evidence type="ECO:0000256" key="5">
    <source>
        <dbReference type="ARBA" id="ARBA00023004"/>
    </source>
</evidence>
<dbReference type="SUPFAM" id="SSF103642">
    <property type="entry name" value="Sec-C motif"/>
    <property type="match status" value="1"/>
</dbReference>
<gene>
    <name evidence="9" type="ORF">C4532_18655</name>
</gene>
<feature type="domain" description="Radical SAM core" evidence="8">
    <location>
        <begin position="4"/>
        <end position="239"/>
    </location>
</feature>
<evidence type="ECO:0000256" key="4">
    <source>
        <dbReference type="ARBA" id="ARBA00022723"/>
    </source>
</evidence>
<evidence type="ECO:0000256" key="6">
    <source>
        <dbReference type="ARBA" id="ARBA00023014"/>
    </source>
</evidence>
<dbReference type="Pfam" id="PF04055">
    <property type="entry name" value="Radical_SAM"/>
    <property type="match status" value="1"/>
</dbReference>
<evidence type="ECO:0000313" key="9">
    <source>
        <dbReference type="EMBL" id="RJP64820.1"/>
    </source>
</evidence>
<dbReference type="InterPro" id="IPR013785">
    <property type="entry name" value="Aldolase_TIM"/>
</dbReference>
<dbReference type="EMBL" id="QZKI01000134">
    <property type="protein sequence ID" value="RJP64820.1"/>
    <property type="molecule type" value="Genomic_DNA"/>
</dbReference>
<keyword evidence="5" id="KW-0408">Iron</keyword>
<keyword evidence="4" id="KW-0479">Metal-binding</keyword>
<dbReference type="GO" id="GO:0046872">
    <property type="term" value="F:metal ion binding"/>
    <property type="evidence" value="ECO:0007669"/>
    <property type="project" value="UniProtKB-KW"/>
</dbReference>
<dbReference type="SFLD" id="SFLDG01386">
    <property type="entry name" value="main_SPASM_domain-containing"/>
    <property type="match status" value="1"/>
</dbReference>
<dbReference type="InterPro" id="IPR004027">
    <property type="entry name" value="SEC_C_motif"/>
</dbReference>
<dbReference type="InterPro" id="IPR034491">
    <property type="entry name" value="Anaerob_Ser_sulfatase-maturase"/>
</dbReference>
<dbReference type="SFLD" id="SFLDF00285">
    <property type="entry name" value="anaerobic_Ser-type_sulfatase-m"/>
    <property type="match status" value="1"/>
</dbReference>
<dbReference type="PANTHER" id="PTHR43273">
    <property type="entry name" value="ANAEROBIC SULFATASE-MATURATING ENZYME HOMOLOG ASLB-RELATED"/>
    <property type="match status" value="1"/>
</dbReference>
<dbReference type="CDD" id="cd21120">
    <property type="entry name" value="SPASM_anSME"/>
    <property type="match status" value="1"/>
</dbReference>
<comment type="cofactor">
    <cofactor evidence="1">
        <name>[4Fe-4S] cluster</name>
        <dbReference type="ChEBI" id="CHEBI:49883"/>
    </cofactor>
</comment>
<dbReference type="SFLD" id="SFLDS00029">
    <property type="entry name" value="Radical_SAM"/>
    <property type="match status" value="1"/>
</dbReference>
<accession>A0A419EPM9</accession>
<evidence type="ECO:0000256" key="7">
    <source>
        <dbReference type="ARBA" id="ARBA00023601"/>
    </source>
</evidence>
<reference evidence="9 10" key="1">
    <citation type="journal article" date="2017" name="ISME J.">
        <title>Energy and carbon metabolisms in a deep terrestrial subsurface fluid microbial community.</title>
        <authorList>
            <person name="Momper L."/>
            <person name="Jungbluth S.P."/>
            <person name="Lee M.D."/>
            <person name="Amend J.P."/>
        </authorList>
    </citation>
    <scope>NUCLEOTIDE SEQUENCE [LARGE SCALE GENOMIC DNA]</scope>
    <source>
        <strain evidence="9">SURF_17</strain>
    </source>
</reference>
<keyword evidence="6" id="KW-0411">Iron-sulfur</keyword>